<dbReference type="Proteomes" id="UP000755585">
    <property type="component" value="Unassembled WGS sequence"/>
</dbReference>
<organism evidence="1 2">
    <name type="scientific">Kribbella aluminosa</name>
    <dbReference type="NCBI Taxonomy" id="416017"/>
    <lineage>
        <taxon>Bacteria</taxon>
        <taxon>Bacillati</taxon>
        <taxon>Actinomycetota</taxon>
        <taxon>Actinomycetes</taxon>
        <taxon>Propionibacteriales</taxon>
        <taxon>Kribbellaceae</taxon>
        <taxon>Kribbella</taxon>
    </lineage>
</organism>
<dbReference type="EMBL" id="JAGINT010000001">
    <property type="protein sequence ID" value="MBP2351808.1"/>
    <property type="molecule type" value="Genomic_DNA"/>
</dbReference>
<proteinExistence type="predicted"/>
<name>A0ABS4UJL2_9ACTN</name>
<keyword evidence="2" id="KW-1185">Reference proteome</keyword>
<gene>
    <name evidence="1" type="ORF">JOF29_002891</name>
</gene>
<sequence length="32" mass="3413">MSVATEITTAMMLNHGASTMIHFPALAPVRRG</sequence>
<accession>A0ABS4UJL2</accession>
<protein>
    <submittedName>
        <fullName evidence="1">Uncharacterized protein</fullName>
    </submittedName>
</protein>
<evidence type="ECO:0000313" key="2">
    <source>
        <dbReference type="Proteomes" id="UP000755585"/>
    </source>
</evidence>
<comment type="caution">
    <text evidence="1">The sequence shown here is derived from an EMBL/GenBank/DDBJ whole genome shotgun (WGS) entry which is preliminary data.</text>
</comment>
<reference evidence="1 2" key="1">
    <citation type="submission" date="2021-03" db="EMBL/GenBank/DDBJ databases">
        <title>Sequencing the genomes of 1000 actinobacteria strains.</title>
        <authorList>
            <person name="Klenk H.-P."/>
        </authorList>
    </citation>
    <scope>NUCLEOTIDE SEQUENCE [LARGE SCALE GENOMIC DNA]</scope>
    <source>
        <strain evidence="1 2">DSM 18824</strain>
    </source>
</reference>
<evidence type="ECO:0000313" key="1">
    <source>
        <dbReference type="EMBL" id="MBP2351808.1"/>
    </source>
</evidence>